<proteinExistence type="predicted"/>
<accession>A0A0W0VKI6</accession>
<reference evidence="1 2" key="1">
    <citation type="submission" date="2015-11" db="EMBL/GenBank/DDBJ databases">
        <title>Genomic analysis of 38 Legionella species identifies large and diverse effector repertoires.</title>
        <authorList>
            <person name="Burstein D."/>
            <person name="Amaro F."/>
            <person name="Zusman T."/>
            <person name="Lifshitz Z."/>
            <person name="Cohen O."/>
            <person name="Gilbert J.A."/>
            <person name="Pupko T."/>
            <person name="Shuman H.A."/>
            <person name="Segal G."/>
        </authorList>
    </citation>
    <scope>NUCLEOTIDE SEQUENCE [LARGE SCALE GENOMIC DNA]</scope>
    <source>
        <strain evidence="1 2">Bercovier 4</strain>
    </source>
</reference>
<protein>
    <submittedName>
        <fullName evidence="1">Uncharacterized protein</fullName>
    </submittedName>
</protein>
<comment type="caution">
    <text evidence="1">The sequence shown here is derived from an EMBL/GenBank/DDBJ whole genome shotgun (WGS) entry which is preliminary data.</text>
</comment>
<organism evidence="1 2">
    <name type="scientific">Legionella israelensis</name>
    <dbReference type="NCBI Taxonomy" id="454"/>
    <lineage>
        <taxon>Bacteria</taxon>
        <taxon>Pseudomonadati</taxon>
        <taxon>Pseudomonadota</taxon>
        <taxon>Gammaproteobacteria</taxon>
        <taxon>Legionellales</taxon>
        <taxon>Legionellaceae</taxon>
        <taxon>Legionella</taxon>
    </lineage>
</organism>
<dbReference type="PATRIC" id="fig|454.4.peg.1835"/>
<evidence type="ECO:0000313" key="1">
    <source>
        <dbReference type="EMBL" id="KTD20616.1"/>
    </source>
</evidence>
<gene>
    <name evidence="1" type="ORF">Lisr_1690</name>
</gene>
<dbReference type="Proteomes" id="UP000054761">
    <property type="component" value="Unassembled WGS sequence"/>
</dbReference>
<keyword evidence="2" id="KW-1185">Reference proteome</keyword>
<name>A0A0W0VKI6_9GAMM</name>
<dbReference type="AlphaFoldDB" id="A0A0W0VKI6"/>
<sequence>MYINKLIIILLVSISSGICNATKSSILMNGTHDNLLIEYQVCITLEKKHICTELRTKNLSIGQTWIPENDTESHPIFITKIQTSVSEKSFPGFDEMLNIPSKELSKVQFCILNMFPIAINTFADDLFCSHVEGK</sequence>
<dbReference type="EMBL" id="LNYH01000097">
    <property type="protein sequence ID" value="KTD20616.1"/>
    <property type="molecule type" value="Genomic_DNA"/>
</dbReference>
<dbReference type="STRING" id="454.Lisr_1690"/>
<evidence type="ECO:0000313" key="2">
    <source>
        <dbReference type="Proteomes" id="UP000054761"/>
    </source>
</evidence>